<dbReference type="Proteomes" id="UP000494363">
    <property type="component" value="Unassembled WGS sequence"/>
</dbReference>
<reference evidence="1 2" key="1">
    <citation type="submission" date="2020-04" db="EMBL/GenBank/DDBJ databases">
        <authorList>
            <person name="De Canck E."/>
        </authorList>
    </citation>
    <scope>NUCLEOTIDE SEQUENCE [LARGE SCALE GENOMIC DNA]</scope>
    <source>
        <strain evidence="1 2">LMG 29542</strain>
    </source>
</reference>
<organism evidence="1 2">
    <name type="scientific">Paraburkholderia humisilvae</name>
    <dbReference type="NCBI Taxonomy" id="627669"/>
    <lineage>
        <taxon>Bacteria</taxon>
        <taxon>Pseudomonadati</taxon>
        <taxon>Pseudomonadota</taxon>
        <taxon>Betaproteobacteria</taxon>
        <taxon>Burkholderiales</taxon>
        <taxon>Burkholderiaceae</taxon>
        <taxon>Paraburkholderia</taxon>
    </lineage>
</organism>
<sequence length="134" mass="15174">MRRLRTILYRDAADRLEHQDRCARRILAAERAAQRVAFANEAGEHGDPRLHFLQNLVKHYRSLRRSTLRECARRGQENKIFPAGTSLARSGYELLKLGAADPAITKVGIRYVIVHGTHNILVPKGSDNGVVRPR</sequence>
<dbReference type="EMBL" id="CADIKH010000135">
    <property type="protein sequence ID" value="CAB3774577.1"/>
    <property type="molecule type" value="Genomic_DNA"/>
</dbReference>
<evidence type="ECO:0000313" key="1">
    <source>
        <dbReference type="EMBL" id="CAB3774577.1"/>
    </source>
</evidence>
<gene>
    <name evidence="1" type="ORF">LMG29542_07955</name>
</gene>
<protein>
    <submittedName>
        <fullName evidence="1">Uncharacterized protein</fullName>
    </submittedName>
</protein>
<keyword evidence="2" id="KW-1185">Reference proteome</keyword>
<dbReference type="AlphaFoldDB" id="A0A6J5FAT9"/>
<evidence type="ECO:0000313" key="2">
    <source>
        <dbReference type="Proteomes" id="UP000494363"/>
    </source>
</evidence>
<accession>A0A6J5FAT9</accession>
<proteinExistence type="predicted"/>
<name>A0A6J5FAT9_9BURK</name>